<dbReference type="InterPro" id="IPR046347">
    <property type="entry name" value="bZIP_sf"/>
</dbReference>
<dbReference type="EMBL" id="HE806316">
    <property type="protein sequence ID" value="CCH58279.1"/>
    <property type="molecule type" value="Genomic_DNA"/>
</dbReference>
<dbReference type="GO" id="GO:0000976">
    <property type="term" value="F:transcription cis-regulatory region binding"/>
    <property type="evidence" value="ECO:0007669"/>
    <property type="project" value="InterPro"/>
</dbReference>
<dbReference type="RefSeq" id="XP_004177798.1">
    <property type="nucleotide sequence ID" value="XM_004177750.1"/>
</dbReference>
<sequence>MREIYPKLQSKDDVESLRAMSSTILIKNWDLPPRNASKKKSKMKSNNSSPSDQNNTALDSEKKKQRNRDAQRAFRERNANRVTQLEQTVESLQNLVLKWQTMFHNIDSELKNSKSMLESTLKENIRCKDKIKELELALKESPATKDNYSLNEIDFSEIYAIKKANKPKKGRIQKKDIPITQLNLKSLLSEIKPMKAVPLPTSKILKQDNNTSNMADEYIQPKTIQFDSATVSCGFCTDSSTCVCREFEKDTIQTNDVIEPCVGEKCSSNPETCTKCDDIEATCIRPIDKET</sequence>
<proteinExistence type="predicted"/>
<dbReference type="HOGENOM" id="CLU_963771_0_0_1"/>
<keyword evidence="8" id="KW-1185">Reference proteome</keyword>
<reference evidence="7 8" key="1">
    <citation type="journal article" date="2011" name="Proc. Natl. Acad. Sci. U.S.A.">
        <title>Evolutionary erosion of yeast sex chromosomes by mating-type switching accidents.</title>
        <authorList>
            <person name="Gordon J.L."/>
            <person name="Armisen D."/>
            <person name="Proux-Wera E."/>
            <person name="Oheigeartaigh S.S."/>
            <person name="Byrne K.P."/>
            <person name="Wolfe K.H."/>
        </authorList>
    </citation>
    <scope>NUCLEOTIDE SEQUENCE [LARGE SCALE GENOMIC DNA]</scope>
    <source>
        <strain evidence="8">ATCC 34711 / CBS 6284 / DSM 70876 / NBRC 10599 / NRRL Y-10934 / UCD 77-7</strain>
    </source>
</reference>
<evidence type="ECO:0000259" key="6">
    <source>
        <dbReference type="PROSITE" id="PS00036"/>
    </source>
</evidence>
<dbReference type="PANTHER" id="PTHR40621">
    <property type="entry name" value="TRANSCRIPTION FACTOR KAPC-RELATED"/>
    <property type="match status" value="1"/>
</dbReference>
<dbReference type="OMA" id="SHERAKP"/>
<comment type="subcellular location">
    <subcellularLocation>
        <location evidence="1">Nucleus</location>
    </subcellularLocation>
</comment>
<evidence type="ECO:0000256" key="1">
    <source>
        <dbReference type="ARBA" id="ARBA00004123"/>
    </source>
</evidence>
<accession>I2GVX7</accession>
<gene>
    <name evidence="7" type="primary">TBLA0A04860</name>
    <name evidence="7" type="ORF">TBLA_0A04860</name>
</gene>
<dbReference type="GeneID" id="14493690"/>
<dbReference type="InParanoid" id="I2GVX7"/>
<name>I2GVX7_HENB6</name>
<dbReference type="InterPro" id="IPR050936">
    <property type="entry name" value="AP-1-like"/>
</dbReference>
<evidence type="ECO:0000256" key="4">
    <source>
        <dbReference type="ARBA" id="ARBA00023242"/>
    </source>
</evidence>
<dbReference type="Proteomes" id="UP000002866">
    <property type="component" value="Chromosome 1"/>
</dbReference>
<dbReference type="OrthoDB" id="2285533at2759"/>
<dbReference type="GO" id="GO:0090575">
    <property type="term" value="C:RNA polymerase II transcription regulator complex"/>
    <property type="evidence" value="ECO:0007669"/>
    <property type="project" value="TreeGrafter"/>
</dbReference>
<dbReference type="GO" id="GO:0001228">
    <property type="term" value="F:DNA-binding transcription activator activity, RNA polymerase II-specific"/>
    <property type="evidence" value="ECO:0007669"/>
    <property type="project" value="TreeGrafter"/>
</dbReference>
<dbReference type="STRING" id="1071380.I2GVX7"/>
<evidence type="ECO:0000256" key="3">
    <source>
        <dbReference type="ARBA" id="ARBA00023163"/>
    </source>
</evidence>
<dbReference type="PROSITE" id="PS00036">
    <property type="entry name" value="BZIP_BASIC"/>
    <property type="match status" value="1"/>
</dbReference>
<dbReference type="SMART" id="SM00338">
    <property type="entry name" value="BRLZ"/>
    <property type="match status" value="1"/>
</dbReference>
<evidence type="ECO:0000256" key="2">
    <source>
        <dbReference type="ARBA" id="ARBA00023015"/>
    </source>
</evidence>
<dbReference type="PANTHER" id="PTHR40621:SF7">
    <property type="entry name" value="BZIP DOMAIN-CONTAINING PROTEIN"/>
    <property type="match status" value="1"/>
</dbReference>
<feature type="domain" description="BZIP" evidence="6">
    <location>
        <begin position="62"/>
        <end position="77"/>
    </location>
</feature>
<dbReference type="KEGG" id="tbl:TBLA_0A04860"/>
<evidence type="ECO:0000313" key="7">
    <source>
        <dbReference type="EMBL" id="CCH58279.1"/>
    </source>
</evidence>
<keyword evidence="3" id="KW-0804">Transcription</keyword>
<evidence type="ECO:0000313" key="8">
    <source>
        <dbReference type="Proteomes" id="UP000002866"/>
    </source>
</evidence>
<organism evidence="7 8">
    <name type="scientific">Henningerozyma blattae (strain ATCC 34711 / CBS 6284 / DSM 70876 / NBRC 10599 / NRRL Y-10934 / UCD 77-7)</name>
    <name type="common">Yeast</name>
    <name type="synonym">Tetrapisispora blattae</name>
    <dbReference type="NCBI Taxonomy" id="1071380"/>
    <lineage>
        <taxon>Eukaryota</taxon>
        <taxon>Fungi</taxon>
        <taxon>Dikarya</taxon>
        <taxon>Ascomycota</taxon>
        <taxon>Saccharomycotina</taxon>
        <taxon>Saccharomycetes</taxon>
        <taxon>Saccharomycetales</taxon>
        <taxon>Saccharomycetaceae</taxon>
        <taxon>Henningerozyma</taxon>
    </lineage>
</organism>
<dbReference type="FunCoup" id="I2GVX7">
    <property type="interactions" value="663"/>
</dbReference>
<keyword evidence="2" id="KW-0805">Transcription regulation</keyword>
<dbReference type="InterPro" id="IPR004827">
    <property type="entry name" value="bZIP"/>
</dbReference>
<dbReference type="AlphaFoldDB" id="I2GVX7"/>
<evidence type="ECO:0000256" key="5">
    <source>
        <dbReference type="SAM" id="MobiDB-lite"/>
    </source>
</evidence>
<dbReference type="CDD" id="cd14688">
    <property type="entry name" value="bZIP_YAP"/>
    <property type="match status" value="1"/>
</dbReference>
<protein>
    <recommendedName>
        <fullName evidence="6">BZIP domain-containing protein</fullName>
    </recommendedName>
</protein>
<dbReference type="Gene3D" id="1.20.5.170">
    <property type="match status" value="1"/>
</dbReference>
<feature type="region of interest" description="Disordered" evidence="5">
    <location>
        <begin position="28"/>
        <end position="79"/>
    </location>
</feature>
<dbReference type="eggNOG" id="ENOG502QUE5">
    <property type="taxonomic scope" value="Eukaryota"/>
</dbReference>
<keyword evidence="4" id="KW-0539">Nucleus</keyword>
<dbReference type="SUPFAM" id="SSF57959">
    <property type="entry name" value="Leucine zipper domain"/>
    <property type="match status" value="1"/>
</dbReference>
<feature type="compositionally biased region" description="Basic and acidic residues" evidence="5">
    <location>
        <begin position="59"/>
        <end position="79"/>
    </location>
</feature>